<name>A0ABM0M0D0_SACKO</name>
<dbReference type="InterPro" id="IPR035983">
    <property type="entry name" value="Hect_E3_ubiquitin_ligase"/>
</dbReference>
<protein>
    <submittedName>
        <fullName evidence="6">G2/M phase-specific E3 ubiquitin-protein ligase-like</fullName>
    </submittedName>
</protein>
<dbReference type="Pfam" id="PF00632">
    <property type="entry name" value="HECT"/>
    <property type="match status" value="1"/>
</dbReference>
<keyword evidence="1 2" id="KW-0833">Ubl conjugation pathway</keyword>
<dbReference type="SUPFAM" id="SSF56204">
    <property type="entry name" value="Hect, E3 ligase catalytic domain"/>
    <property type="match status" value="1"/>
</dbReference>
<reference evidence="6" key="1">
    <citation type="submission" date="2025-08" db="UniProtKB">
        <authorList>
            <consortium name="RefSeq"/>
        </authorList>
    </citation>
    <scope>IDENTIFICATION</scope>
    <source>
        <tissue evidence="6">Testes</tissue>
    </source>
</reference>
<evidence type="ECO:0000259" key="4">
    <source>
        <dbReference type="PROSITE" id="PS50237"/>
    </source>
</evidence>
<comment type="caution">
    <text evidence="2">Lacks conserved residue(s) required for the propagation of feature annotation.</text>
</comment>
<dbReference type="Gene3D" id="3.90.1750.10">
    <property type="entry name" value="Hect, E3 ligase catalytic domains"/>
    <property type="match status" value="1"/>
</dbReference>
<keyword evidence="5" id="KW-1185">Reference proteome</keyword>
<evidence type="ECO:0000256" key="1">
    <source>
        <dbReference type="ARBA" id="ARBA00022786"/>
    </source>
</evidence>
<accession>A0ABM0M0D0</accession>
<evidence type="ECO:0000256" key="2">
    <source>
        <dbReference type="PROSITE-ProRule" id="PRU00104"/>
    </source>
</evidence>
<feature type="active site" description="Glycyl thioester intermediate" evidence="2">
    <location>
        <position position="548"/>
    </location>
</feature>
<dbReference type="RefSeq" id="XP_006813471.1">
    <property type="nucleotide sequence ID" value="XM_006813408.1"/>
</dbReference>
<evidence type="ECO:0000313" key="6">
    <source>
        <dbReference type="RefSeq" id="XP_006813471.1"/>
    </source>
</evidence>
<feature type="compositionally biased region" description="Polar residues" evidence="3">
    <location>
        <begin position="101"/>
        <end position="132"/>
    </location>
</feature>
<dbReference type="Gene3D" id="3.30.2410.10">
    <property type="entry name" value="Hect, E3 ligase catalytic domain"/>
    <property type="match status" value="1"/>
</dbReference>
<dbReference type="PROSITE" id="PS50237">
    <property type="entry name" value="HECT"/>
    <property type="match status" value="2"/>
</dbReference>
<proteinExistence type="predicted"/>
<evidence type="ECO:0000256" key="3">
    <source>
        <dbReference type="SAM" id="MobiDB-lite"/>
    </source>
</evidence>
<dbReference type="InterPro" id="IPR000569">
    <property type="entry name" value="HECT_dom"/>
</dbReference>
<dbReference type="GeneID" id="102800910"/>
<feature type="domain" description="HECT" evidence="4">
    <location>
        <begin position="513"/>
        <end position="581"/>
    </location>
</feature>
<feature type="domain" description="HECT" evidence="4">
    <location>
        <begin position="237"/>
        <end position="273"/>
    </location>
</feature>
<organism evidence="5 6">
    <name type="scientific">Saccoglossus kowalevskii</name>
    <name type="common">Acorn worm</name>
    <dbReference type="NCBI Taxonomy" id="10224"/>
    <lineage>
        <taxon>Eukaryota</taxon>
        <taxon>Metazoa</taxon>
        <taxon>Hemichordata</taxon>
        <taxon>Enteropneusta</taxon>
        <taxon>Harrimaniidae</taxon>
        <taxon>Saccoglossus</taxon>
    </lineage>
</organism>
<sequence length="581" mass="64604">MVPISCPSEGYSQPFLKAEAGQAKLYIRPLQNNLETTPAITITTPSEMASTISAINNAPKEICGQCHVEIPFSLLKEHIETCKGLDIDDEESDGGVIESPARSTSTMRQTSNTHRCNHSNDQSQTISARNCNTTTSSSTSLSMAFNRSYSQIFDSAGCIESQEDNVAEEENTVANNTTLYPRCTLEYAVTLLSHHVVDRIHMDYNKNNGDDYDDQDYQRVNILRSTFWKTAVRAINRPDFLPNKLIKVSFIGESAVDDGGPRREFCSLLINSVKTCGVLEGKENNLSFSHDLRFLAERRYFTAGKMVAISLCHGGPGLHCLSQATFQYMARGCVEQPIAIDEIPDYDIQLIAKQIQSSETNEELRIAVSRIGEESVANITGFTDPMSTITLDMKAPILENLTTHHCVYKSIPEINQFLDGMNVLHIADLVKAEPGSMEHFMCLSKKLLPSADYLKSIHVEYSPSGSNKRIEEETTIYYWFEFIDECAKGNQKACLFAGSDNQPIEVVITLGDIFAFFTGTHSIPPLGFTESPSIEFITNSTVPSSNTCANILRLPRNFSCIEDFSERFTFALSNCRDFGNV</sequence>
<dbReference type="Proteomes" id="UP000694865">
    <property type="component" value="Unplaced"/>
</dbReference>
<evidence type="ECO:0000313" key="5">
    <source>
        <dbReference type="Proteomes" id="UP000694865"/>
    </source>
</evidence>
<feature type="region of interest" description="Disordered" evidence="3">
    <location>
        <begin position="90"/>
        <end position="132"/>
    </location>
</feature>
<gene>
    <name evidence="6" type="primary">LOC102800910</name>
</gene>